<gene>
    <name evidence="1" type="ORF">GCM10023336_56150</name>
</gene>
<dbReference type="RefSeq" id="WP_345670861.1">
    <property type="nucleotide sequence ID" value="NZ_BAABKC010000087.1"/>
</dbReference>
<organism evidence="1 2">
    <name type="scientific">Streptomyces similanensis</name>
    <dbReference type="NCBI Taxonomy" id="1274988"/>
    <lineage>
        <taxon>Bacteria</taxon>
        <taxon>Bacillati</taxon>
        <taxon>Actinomycetota</taxon>
        <taxon>Actinomycetes</taxon>
        <taxon>Kitasatosporales</taxon>
        <taxon>Streptomycetaceae</taxon>
        <taxon>Streptomyces</taxon>
    </lineage>
</organism>
<proteinExistence type="predicted"/>
<reference evidence="2" key="1">
    <citation type="journal article" date="2019" name="Int. J. Syst. Evol. Microbiol.">
        <title>The Global Catalogue of Microorganisms (GCM) 10K type strain sequencing project: providing services to taxonomists for standard genome sequencing and annotation.</title>
        <authorList>
            <consortium name="The Broad Institute Genomics Platform"/>
            <consortium name="The Broad Institute Genome Sequencing Center for Infectious Disease"/>
            <person name="Wu L."/>
            <person name="Ma J."/>
        </authorList>
    </citation>
    <scope>NUCLEOTIDE SEQUENCE [LARGE SCALE GENOMIC DNA]</scope>
    <source>
        <strain evidence="2">JCM 18410</strain>
    </source>
</reference>
<accession>A0ABP9L802</accession>
<evidence type="ECO:0000313" key="1">
    <source>
        <dbReference type="EMBL" id="GAA5070749.1"/>
    </source>
</evidence>
<protein>
    <submittedName>
        <fullName evidence="1">Uncharacterized protein</fullName>
    </submittedName>
</protein>
<keyword evidence="2" id="KW-1185">Reference proteome</keyword>
<dbReference type="Proteomes" id="UP001500124">
    <property type="component" value="Unassembled WGS sequence"/>
</dbReference>
<sequence>MMFFDPELKPAQFVIRYAVGQHERQAVVLANGHSLEEHVDRVEALMDPAAHTVLTRTPFATWPLAAGGAVAIRIDSIIAFEALEV</sequence>
<name>A0ABP9L802_9ACTN</name>
<dbReference type="EMBL" id="BAABKC010000087">
    <property type="protein sequence ID" value="GAA5070749.1"/>
    <property type="molecule type" value="Genomic_DNA"/>
</dbReference>
<comment type="caution">
    <text evidence="1">The sequence shown here is derived from an EMBL/GenBank/DDBJ whole genome shotgun (WGS) entry which is preliminary data.</text>
</comment>
<evidence type="ECO:0000313" key="2">
    <source>
        <dbReference type="Proteomes" id="UP001500124"/>
    </source>
</evidence>